<accession>A0ABS8XE31</accession>
<dbReference type="RefSeq" id="WP_233391040.1">
    <property type="nucleotide sequence ID" value="NZ_JAJTWT010000003.1"/>
</dbReference>
<gene>
    <name evidence="1" type="ORF">LXT12_08230</name>
</gene>
<proteinExistence type="predicted"/>
<dbReference type="PROSITE" id="PS51257">
    <property type="entry name" value="PROKAR_LIPOPROTEIN"/>
    <property type="match status" value="1"/>
</dbReference>
<evidence type="ECO:0000313" key="1">
    <source>
        <dbReference type="EMBL" id="MCE4537237.1"/>
    </source>
</evidence>
<reference evidence="1 2" key="1">
    <citation type="submission" date="2021-12" db="EMBL/GenBank/DDBJ databases">
        <title>Genome seq of p7.</title>
        <authorList>
            <person name="Seo T."/>
        </authorList>
    </citation>
    <scope>NUCLEOTIDE SEQUENCE [LARGE SCALE GENOMIC DNA]</scope>
    <source>
        <strain evidence="1 2">P7</strain>
    </source>
</reference>
<dbReference type="Pfam" id="PF19795">
    <property type="entry name" value="DUF6279"/>
    <property type="match status" value="1"/>
</dbReference>
<organism evidence="1 2">
    <name type="scientific">Pelomonas caseinilytica</name>
    <dbReference type="NCBI Taxonomy" id="2906763"/>
    <lineage>
        <taxon>Bacteria</taxon>
        <taxon>Pseudomonadati</taxon>
        <taxon>Pseudomonadota</taxon>
        <taxon>Betaproteobacteria</taxon>
        <taxon>Burkholderiales</taxon>
        <taxon>Sphaerotilaceae</taxon>
        <taxon>Roseateles</taxon>
    </lineage>
</organism>
<keyword evidence="2" id="KW-1185">Reference proteome</keyword>
<sequence length="273" mass="30892">MLKRLATLLALAALAGLVACSSVSLAYKQFPLLAGLWVDHYLDLDSGQRGRLKVQLLALQAWHRREELPQWLALLRQARQALDDGVATQDELLALERGARASVERCLQHAAPLAGPLLAELRPEQWQHLQKKLDEKTADWRETQSGRDGPDERAKRYTNNLERWLGDLDRATRKQARADAQAWHFDFPAMAQARALRQKRLVDALQAWSRQDLAGGTALLMQDLQPQPAEQAYREEIIASLLKLLNGMTPAQLARVRQHWADWSEELRALQAG</sequence>
<keyword evidence="1" id="KW-0449">Lipoprotein</keyword>
<protein>
    <submittedName>
        <fullName evidence="1">DUF6279 family lipoprotein</fullName>
    </submittedName>
</protein>
<dbReference type="EMBL" id="JAJTWT010000003">
    <property type="protein sequence ID" value="MCE4537237.1"/>
    <property type="molecule type" value="Genomic_DNA"/>
</dbReference>
<name>A0ABS8XE31_9BURK</name>
<dbReference type="Proteomes" id="UP001201463">
    <property type="component" value="Unassembled WGS sequence"/>
</dbReference>
<comment type="caution">
    <text evidence="1">The sequence shown here is derived from an EMBL/GenBank/DDBJ whole genome shotgun (WGS) entry which is preliminary data.</text>
</comment>
<evidence type="ECO:0000313" key="2">
    <source>
        <dbReference type="Proteomes" id="UP001201463"/>
    </source>
</evidence>